<evidence type="ECO:0000256" key="7">
    <source>
        <dbReference type="RuleBase" id="RU003938"/>
    </source>
</evidence>
<keyword evidence="7" id="KW-0548">Nucleotidyltransferase</keyword>
<feature type="transmembrane region" description="Helical" evidence="8">
    <location>
        <begin position="145"/>
        <end position="163"/>
    </location>
</feature>
<dbReference type="AlphaFoldDB" id="A0A0X8JP79"/>
<evidence type="ECO:0000256" key="5">
    <source>
        <dbReference type="ARBA" id="ARBA00022989"/>
    </source>
</evidence>
<reference evidence="10" key="1">
    <citation type="submission" date="2016-02" db="EMBL/GenBank/DDBJ databases">
        <authorList>
            <person name="Holder M.E."/>
            <person name="Ajami N.J."/>
            <person name="Petrosino J.F."/>
        </authorList>
    </citation>
    <scope>NUCLEOTIDE SEQUENCE [LARGE SCALE GENOMIC DNA]</scope>
    <source>
        <strain evidence="10">DSM 12838</strain>
    </source>
</reference>
<comment type="pathway">
    <text evidence="7">Phospholipid metabolism; CDP-diacylglycerol biosynthesis; CDP-diacylglycerol from sn-glycerol 3-phosphate: step 3/3.</text>
</comment>
<comment type="subcellular location">
    <subcellularLocation>
        <location evidence="1">Membrane</location>
        <topology evidence="1">Multi-pass membrane protein</topology>
    </subcellularLocation>
</comment>
<feature type="transmembrane region" description="Helical" evidence="8">
    <location>
        <begin position="60"/>
        <end position="78"/>
    </location>
</feature>
<sequence>MKALHMAFLLLLVGISFVLLERRGETGMLLVMSVMVGLLGFFSLAWRWMERKQMALATEIRDRTITWWWMIAIFMLALSTHRMVSFAFLGFLCFASLREYYSMLPMEETLDARLLSFRDRASIFASYLAIPVIIFVAYIQWYELFIILVPVYVFLFTPIVFVLQNRTTGGLKSLGTVALGFMFFVHNLGHCLFMINMGAIVLMYCFALTEARDLLSFWIGKGLAARAQTMPEGFLRRALELRVAPDISPKKTWAAGLLAAVLVAALSLVFTPLMPSFPDGEMSYAYCAFVGLMIGVLGLFGDLVFSMIKRDIGVKDSGASLPGHGGVIDRVDSLVFTIPIVFHLIRWKYF</sequence>
<dbReference type="PANTHER" id="PTHR43535:SF1">
    <property type="entry name" value="PHOSPHATIDATE CYTIDYLYLTRANSFERASE"/>
    <property type="match status" value="1"/>
</dbReference>
<organism evidence="9 10">
    <name type="scientific">Desulfomicrobium orale DSM 12838</name>
    <dbReference type="NCBI Taxonomy" id="888061"/>
    <lineage>
        <taxon>Bacteria</taxon>
        <taxon>Pseudomonadati</taxon>
        <taxon>Thermodesulfobacteriota</taxon>
        <taxon>Desulfovibrionia</taxon>
        <taxon>Desulfovibrionales</taxon>
        <taxon>Desulfomicrobiaceae</taxon>
        <taxon>Desulfomicrobium</taxon>
    </lineage>
</organism>
<feature type="transmembrane region" description="Helical" evidence="8">
    <location>
        <begin position="121"/>
        <end position="139"/>
    </location>
</feature>
<evidence type="ECO:0000256" key="6">
    <source>
        <dbReference type="ARBA" id="ARBA00023136"/>
    </source>
</evidence>
<evidence type="ECO:0000256" key="2">
    <source>
        <dbReference type="ARBA" id="ARBA00010185"/>
    </source>
</evidence>
<dbReference type="InterPro" id="IPR000374">
    <property type="entry name" value="PC_trans"/>
</dbReference>
<protein>
    <recommendedName>
        <fullName evidence="7">Phosphatidate cytidylyltransferase</fullName>
        <ecNumber evidence="7">2.7.7.41</ecNumber>
    </recommendedName>
</protein>
<evidence type="ECO:0000313" key="9">
    <source>
        <dbReference type="EMBL" id="AMD92380.1"/>
    </source>
</evidence>
<keyword evidence="6 8" id="KW-0472">Membrane</keyword>
<comment type="similarity">
    <text evidence="2 7">Belongs to the CDS family.</text>
</comment>
<dbReference type="EMBL" id="CP014230">
    <property type="protein sequence ID" value="AMD92380.1"/>
    <property type="molecule type" value="Genomic_DNA"/>
</dbReference>
<keyword evidence="3 7" id="KW-0808">Transferase</keyword>
<feature type="transmembrane region" description="Helical" evidence="8">
    <location>
        <begin position="192"/>
        <end position="211"/>
    </location>
</feature>
<comment type="catalytic activity">
    <reaction evidence="7">
        <text>a 1,2-diacyl-sn-glycero-3-phosphate + CTP + H(+) = a CDP-1,2-diacyl-sn-glycerol + diphosphate</text>
        <dbReference type="Rhea" id="RHEA:16229"/>
        <dbReference type="ChEBI" id="CHEBI:15378"/>
        <dbReference type="ChEBI" id="CHEBI:33019"/>
        <dbReference type="ChEBI" id="CHEBI:37563"/>
        <dbReference type="ChEBI" id="CHEBI:58332"/>
        <dbReference type="ChEBI" id="CHEBI:58608"/>
        <dbReference type="EC" id="2.7.7.41"/>
    </reaction>
</comment>
<dbReference type="PANTHER" id="PTHR43535">
    <property type="entry name" value="PHOSPHATIDATE CYTIDYLYLTRANSFERASE"/>
    <property type="match status" value="1"/>
</dbReference>
<dbReference type="Proteomes" id="UP000063964">
    <property type="component" value="Chromosome"/>
</dbReference>
<dbReference type="PROSITE" id="PS01315">
    <property type="entry name" value="CDS"/>
    <property type="match status" value="1"/>
</dbReference>
<gene>
    <name evidence="9" type="ORF">AXF15_04145</name>
</gene>
<evidence type="ECO:0000256" key="4">
    <source>
        <dbReference type="ARBA" id="ARBA00022692"/>
    </source>
</evidence>
<dbReference type="GO" id="GO:0004605">
    <property type="term" value="F:phosphatidate cytidylyltransferase activity"/>
    <property type="evidence" value="ECO:0007669"/>
    <property type="project" value="UniProtKB-EC"/>
</dbReference>
<proteinExistence type="inferred from homology"/>
<feature type="transmembrane region" description="Helical" evidence="8">
    <location>
        <begin position="283"/>
        <end position="305"/>
    </location>
</feature>
<dbReference type="Pfam" id="PF01148">
    <property type="entry name" value="CTP_transf_1"/>
    <property type="match status" value="1"/>
</dbReference>
<accession>A0A0X8JP79</accession>
<keyword evidence="10" id="KW-1185">Reference proteome</keyword>
<keyword evidence="4 7" id="KW-0812">Transmembrane</keyword>
<dbReference type="EC" id="2.7.7.41" evidence="7"/>
<dbReference type="GO" id="GO:0016024">
    <property type="term" value="P:CDP-diacylglycerol biosynthetic process"/>
    <property type="evidence" value="ECO:0007669"/>
    <property type="project" value="UniProtKB-UniPathway"/>
</dbReference>
<evidence type="ECO:0000256" key="1">
    <source>
        <dbReference type="ARBA" id="ARBA00004141"/>
    </source>
</evidence>
<feature type="transmembrane region" description="Helical" evidence="8">
    <location>
        <begin position="252"/>
        <end position="271"/>
    </location>
</feature>
<evidence type="ECO:0000256" key="3">
    <source>
        <dbReference type="ARBA" id="ARBA00022679"/>
    </source>
</evidence>
<evidence type="ECO:0000313" key="10">
    <source>
        <dbReference type="Proteomes" id="UP000063964"/>
    </source>
</evidence>
<keyword evidence="5 8" id="KW-1133">Transmembrane helix</keyword>
<feature type="transmembrane region" description="Helical" evidence="8">
    <location>
        <begin position="30"/>
        <end position="48"/>
    </location>
</feature>
<dbReference type="GO" id="GO:0009273">
    <property type="term" value="P:peptidoglycan-based cell wall biogenesis"/>
    <property type="evidence" value="ECO:0007669"/>
    <property type="project" value="TreeGrafter"/>
</dbReference>
<evidence type="ECO:0000256" key="8">
    <source>
        <dbReference type="SAM" id="Phobius"/>
    </source>
</evidence>
<dbReference type="GO" id="GO:0005886">
    <property type="term" value="C:plasma membrane"/>
    <property type="evidence" value="ECO:0007669"/>
    <property type="project" value="TreeGrafter"/>
</dbReference>
<dbReference type="STRING" id="888061.AXF15_04145"/>
<dbReference type="RefSeq" id="WP_066603699.1">
    <property type="nucleotide sequence ID" value="NZ_CP014230.1"/>
</dbReference>
<dbReference type="UniPathway" id="UPA00557">
    <property type="reaction ID" value="UER00614"/>
</dbReference>
<dbReference type="KEGG" id="doa:AXF15_04145"/>
<dbReference type="OrthoDB" id="9799199at2"/>
<name>A0A0X8JP79_9BACT</name>